<evidence type="ECO:0000313" key="1">
    <source>
        <dbReference type="EMBL" id="KAJ8464502.1"/>
    </source>
</evidence>
<accession>A0AAV8P4Z2</accession>
<organism evidence="1 2">
    <name type="scientific">Ensete ventricosum</name>
    <name type="common">Abyssinian banana</name>
    <name type="synonym">Musa ensete</name>
    <dbReference type="NCBI Taxonomy" id="4639"/>
    <lineage>
        <taxon>Eukaryota</taxon>
        <taxon>Viridiplantae</taxon>
        <taxon>Streptophyta</taxon>
        <taxon>Embryophyta</taxon>
        <taxon>Tracheophyta</taxon>
        <taxon>Spermatophyta</taxon>
        <taxon>Magnoliopsida</taxon>
        <taxon>Liliopsida</taxon>
        <taxon>Zingiberales</taxon>
        <taxon>Musaceae</taxon>
        <taxon>Ensete</taxon>
    </lineage>
</organism>
<dbReference type="EMBL" id="JAQQAF010000008">
    <property type="protein sequence ID" value="KAJ8464502.1"/>
    <property type="molecule type" value="Genomic_DNA"/>
</dbReference>
<dbReference type="Proteomes" id="UP001222027">
    <property type="component" value="Unassembled WGS sequence"/>
</dbReference>
<keyword evidence="2" id="KW-1185">Reference proteome</keyword>
<reference evidence="1 2" key="1">
    <citation type="submission" date="2022-12" db="EMBL/GenBank/DDBJ databases">
        <title>Chromosome-scale assembly of the Ensete ventricosum genome.</title>
        <authorList>
            <person name="Dussert Y."/>
            <person name="Stocks J."/>
            <person name="Wendawek A."/>
            <person name="Woldeyes F."/>
            <person name="Nichols R.A."/>
            <person name="Borrell J.S."/>
        </authorList>
    </citation>
    <scope>NUCLEOTIDE SEQUENCE [LARGE SCALE GENOMIC DNA]</scope>
    <source>
        <strain evidence="2">cv. Maze</strain>
        <tissue evidence="1">Seeds</tissue>
    </source>
</reference>
<protein>
    <submittedName>
        <fullName evidence="1">Uncharacterized protein</fullName>
    </submittedName>
</protein>
<dbReference type="AlphaFoldDB" id="A0AAV8P4Z2"/>
<gene>
    <name evidence="1" type="ORF">OPV22_027054</name>
</gene>
<sequence>MMRQVSKDKKGKVWLWLMKKGIHPFALLQGSKRWLSGRGNDLSLHISKVYDVPWLVVAPSYSEPLSLRIAGSSWIS</sequence>
<proteinExistence type="predicted"/>
<name>A0AAV8P4Z2_ENSVE</name>
<evidence type="ECO:0000313" key="2">
    <source>
        <dbReference type="Proteomes" id="UP001222027"/>
    </source>
</evidence>
<comment type="caution">
    <text evidence="1">The sequence shown here is derived from an EMBL/GenBank/DDBJ whole genome shotgun (WGS) entry which is preliminary data.</text>
</comment>